<evidence type="ECO:0000313" key="1">
    <source>
        <dbReference type="EMBL" id="GLK69708.1"/>
    </source>
</evidence>
<dbReference type="Gene3D" id="3.40.50.150">
    <property type="entry name" value="Vaccinia Virus protein VP39"/>
    <property type="match status" value="1"/>
</dbReference>
<sequence length="277" mass="29715">MIEKFRTALWFAQRPSHWAQAMELGARMFRPDRDGPVEAAKARAWAGARAVPVAEALAAVGVPGAVPEIDRALIAEAEELGRKAAVAMGGPGDINLLYAAVRLTGARRVVETGVAYGWSSLAILSAFDGMEDRRLVSVDMPYPKMGNDAFVGIVVPERLRAPWTIIREPDRRGLKKAIRAAGGPLDLCHYDSDKSWYGRRYGFPLLWDALAPGGLFVCDDIQDNMAFAEDMERLRAPFAVTAYANKFVGVVRKPGCAGGSKGLASSAAAVATTPAGK</sequence>
<dbReference type="InterPro" id="IPR029063">
    <property type="entry name" value="SAM-dependent_MTases_sf"/>
</dbReference>
<accession>A0A9W6J4Q1</accession>
<dbReference type="Proteomes" id="UP001143372">
    <property type="component" value="Unassembled WGS sequence"/>
</dbReference>
<gene>
    <name evidence="1" type="ORF">GCM10008179_33460</name>
</gene>
<dbReference type="RefSeq" id="WP_271169929.1">
    <property type="nucleotide sequence ID" value="NZ_BSFI01000023.1"/>
</dbReference>
<dbReference type="SUPFAM" id="SSF53335">
    <property type="entry name" value="S-adenosyl-L-methionine-dependent methyltransferases"/>
    <property type="match status" value="1"/>
</dbReference>
<dbReference type="Pfam" id="PF13578">
    <property type="entry name" value="Methyltransf_24"/>
    <property type="match status" value="1"/>
</dbReference>
<organism evidence="1 2">
    <name type="scientific">Hansschlegelia plantiphila</name>
    <dbReference type="NCBI Taxonomy" id="374655"/>
    <lineage>
        <taxon>Bacteria</taxon>
        <taxon>Pseudomonadati</taxon>
        <taxon>Pseudomonadota</taxon>
        <taxon>Alphaproteobacteria</taxon>
        <taxon>Hyphomicrobiales</taxon>
        <taxon>Methylopilaceae</taxon>
        <taxon>Hansschlegelia</taxon>
    </lineage>
</organism>
<dbReference type="AlphaFoldDB" id="A0A9W6J4Q1"/>
<protein>
    <submittedName>
        <fullName evidence="1">Uncharacterized protein</fullName>
    </submittedName>
</protein>
<evidence type="ECO:0000313" key="2">
    <source>
        <dbReference type="Proteomes" id="UP001143372"/>
    </source>
</evidence>
<name>A0A9W6J4Q1_9HYPH</name>
<reference evidence="1" key="1">
    <citation type="journal article" date="2014" name="Int. J. Syst. Evol. Microbiol.">
        <title>Complete genome sequence of Corynebacterium casei LMG S-19264T (=DSM 44701T), isolated from a smear-ripened cheese.</title>
        <authorList>
            <consortium name="US DOE Joint Genome Institute (JGI-PGF)"/>
            <person name="Walter F."/>
            <person name="Albersmeier A."/>
            <person name="Kalinowski J."/>
            <person name="Ruckert C."/>
        </authorList>
    </citation>
    <scope>NUCLEOTIDE SEQUENCE</scope>
    <source>
        <strain evidence="1">VKM B-2347</strain>
    </source>
</reference>
<keyword evidence="2" id="KW-1185">Reference proteome</keyword>
<dbReference type="EMBL" id="BSFI01000023">
    <property type="protein sequence ID" value="GLK69708.1"/>
    <property type="molecule type" value="Genomic_DNA"/>
</dbReference>
<reference evidence="1" key="2">
    <citation type="submission" date="2023-01" db="EMBL/GenBank/DDBJ databases">
        <authorList>
            <person name="Sun Q."/>
            <person name="Evtushenko L."/>
        </authorList>
    </citation>
    <scope>NUCLEOTIDE SEQUENCE</scope>
    <source>
        <strain evidence="1">VKM B-2347</strain>
    </source>
</reference>
<comment type="caution">
    <text evidence="1">The sequence shown here is derived from an EMBL/GenBank/DDBJ whole genome shotgun (WGS) entry which is preliminary data.</text>
</comment>
<proteinExistence type="predicted"/>